<keyword evidence="1" id="KW-1133">Transmembrane helix</keyword>
<accession>A0A2V1GRT0</accession>
<name>A0A2V1GRT0_9GAMM</name>
<gene>
    <name evidence="2" type="ORF">DC094_15555</name>
</gene>
<evidence type="ECO:0000313" key="3">
    <source>
        <dbReference type="Proteomes" id="UP000244906"/>
    </source>
</evidence>
<comment type="caution">
    <text evidence="2">The sequence shown here is derived from an EMBL/GenBank/DDBJ whole genome shotgun (WGS) entry which is preliminary data.</text>
</comment>
<dbReference type="EMBL" id="QDDL01000007">
    <property type="protein sequence ID" value="PVZ66684.1"/>
    <property type="molecule type" value="Genomic_DNA"/>
</dbReference>
<keyword evidence="1" id="KW-0812">Transmembrane</keyword>
<sequence>MMSIFSIALVLLICILFGVIGWLTLSQRRLASRLELIENEMGDLQMLVSALSVSASGAGQDLILLRQRLQDDQPAETIEQDVARYTEASRLLQSGTQDAVILKECGLARAELDLLRAVGQGSSTFTEK</sequence>
<keyword evidence="1" id="KW-0472">Membrane</keyword>
<feature type="transmembrane region" description="Helical" evidence="1">
    <location>
        <begin position="6"/>
        <end position="25"/>
    </location>
</feature>
<evidence type="ECO:0008006" key="4">
    <source>
        <dbReference type="Google" id="ProtNLM"/>
    </source>
</evidence>
<dbReference type="Proteomes" id="UP000244906">
    <property type="component" value="Unassembled WGS sequence"/>
</dbReference>
<organism evidence="2 3">
    <name type="scientific">Pelagibaculum spongiae</name>
    <dbReference type="NCBI Taxonomy" id="2080658"/>
    <lineage>
        <taxon>Bacteria</taxon>
        <taxon>Pseudomonadati</taxon>
        <taxon>Pseudomonadota</taxon>
        <taxon>Gammaproteobacteria</taxon>
        <taxon>Oceanospirillales</taxon>
        <taxon>Pelagibaculum</taxon>
    </lineage>
</organism>
<reference evidence="2 3" key="1">
    <citation type="submission" date="2018-04" db="EMBL/GenBank/DDBJ databases">
        <title>Thalassorhabdus spongiae gen. nov., sp. nov., isolated from a marine sponge in South-West Iceland.</title>
        <authorList>
            <person name="Knobloch S."/>
            <person name="Daussin A."/>
            <person name="Johannsson R."/>
            <person name="Marteinsson V.T."/>
        </authorList>
    </citation>
    <scope>NUCLEOTIDE SEQUENCE [LARGE SCALE GENOMIC DNA]</scope>
    <source>
        <strain evidence="2 3">Hp12</strain>
    </source>
</reference>
<proteinExistence type="predicted"/>
<keyword evidence="3" id="KW-1185">Reference proteome</keyword>
<evidence type="ECO:0000256" key="1">
    <source>
        <dbReference type="SAM" id="Phobius"/>
    </source>
</evidence>
<dbReference type="AlphaFoldDB" id="A0A2V1GRT0"/>
<protein>
    <recommendedName>
        <fullName evidence="4">DUF2802 domain-containing protein</fullName>
    </recommendedName>
</protein>
<evidence type="ECO:0000313" key="2">
    <source>
        <dbReference type="EMBL" id="PVZ66684.1"/>
    </source>
</evidence>